<proteinExistence type="predicted"/>
<sequence length="223" mass="24758">MYSYGILYIAIFARLLTPALATPTPEPSQLTLTIETYGGKGLEDLQCMGWLCAATPPPCWEYPDGPWWSVNEGSIPKPCWTCCRSPEEVSLIQEQRVQAATDEHRGITKSSDYDYCWPGRWRSLENLPPCPPRWTLSNPAWTCCDPTRDVSDYCLPERKHSIEEVSPCEKGWYANNLGTTSNPAWTCCHAPVPEVDGQGTVAVTININNEISGGNPHAPKQGL</sequence>
<evidence type="ECO:0000256" key="1">
    <source>
        <dbReference type="SAM" id="SignalP"/>
    </source>
</evidence>
<reference evidence="2 3" key="1">
    <citation type="submission" date="2016-04" db="EMBL/GenBank/DDBJ databases">
        <title>A degradative enzymes factory behind the ericoid mycorrhizal symbiosis.</title>
        <authorList>
            <consortium name="DOE Joint Genome Institute"/>
            <person name="Martino E."/>
            <person name="Morin E."/>
            <person name="Grelet G."/>
            <person name="Kuo A."/>
            <person name="Kohler A."/>
            <person name="Daghino S."/>
            <person name="Barry K."/>
            <person name="Choi C."/>
            <person name="Cichocki N."/>
            <person name="Clum A."/>
            <person name="Copeland A."/>
            <person name="Hainaut M."/>
            <person name="Haridas S."/>
            <person name="Labutti K."/>
            <person name="Lindquist E."/>
            <person name="Lipzen A."/>
            <person name="Khouja H.-R."/>
            <person name="Murat C."/>
            <person name="Ohm R."/>
            <person name="Olson A."/>
            <person name="Spatafora J."/>
            <person name="Veneault-Fourrey C."/>
            <person name="Henrissat B."/>
            <person name="Grigoriev I."/>
            <person name="Martin F."/>
            <person name="Perotto S."/>
        </authorList>
    </citation>
    <scope>NUCLEOTIDE SEQUENCE [LARGE SCALE GENOMIC DNA]</scope>
    <source>
        <strain evidence="2 3">F</strain>
    </source>
</reference>
<evidence type="ECO:0000313" key="2">
    <source>
        <dbReference type="EMBL" id="PMD48085.1"/>
    </source>
</evidence>
<protein>
    <submittedName>
        <fullName evidence="2">Uncharacterized protein</fullName>
    </submittedName>
</protein>
<gene>
    <name evidence="2" type="ORF">L207DRAFT_574772</name>
</gene>
<keyword evidence="3" id="KW-1185">Reference proteome</keyword>
<name>A0A2J6SBF7_HYAVF</name>
<dbReference type="AlphaFoldDB" id="A0A2J6SBF7"/>
<keyword evidence="1" id="KW-0732">Signal</keyword>
<organism evidence="2 3">
    <name type="scientific">Hyaloscypha variabilis (strain UAMH 11265 / GT02V1 / F)</name>
    <name type="common">Meliniomyces variabilis</name>
    <dbReference type="NCBI Taxonomy" id="1149755"/>
    <lineage>
        <taxon>Eukaryota</taxon>
        <taxon>Fungi</taxon>
        <taxon>Dikarya</taxon>
        <taxon>Ascomycota</taxon>
        <taxon>Pezizomycotina</taxon>
        <taxon>Leotiomycetes</taxon>
        <taxon>Helotiales</taxon>
        <taxon>Hyaloscyphaceae</taxon>
        <taxon>Hyaloscypha</taxon>
        <taxon>Hyaloscypha variabilis</taxon>
    </lineage>
</organism>
<evidence type="ECO:0000313" key="3">
    <source>
        <dbReference type="Proteomes" id="UP000235786"/>
    </source>
</evidence>
<dbReference type="EMBL" id="KZ613937">
    <property type="protein sequence ID" value="PMD48085.1"/>
    <property type="molecule type" value="Genomic_DNA"/>
</dbReference>
<feature type="signal peptide" evidence="1">
    <location>
        <begin position="1"/>
        <end position="21"/>
    </location>
</feature>
<accession>A0A2J6SBF7</accession>
<feature type="chain" id="PRO_5014364995" evidence="1">
    <location>
        <begin position="22"/>
        <end position="223"/>
    </location>
</feature>
<dbReference type="Proteomes" id="UP000235786">
    <property type="component" value="Unassembled WGS sequence"/>
</dbReference>